<dbReference type="Proteomes" id="UP000724874">
    <property type="component" value="Unassembled WGS sequence"/>
</dbReference>
<dbReference type="AlphaFoldDB" id="A0A9P5NV48"/>
<protein>
    <submittedName>
        <fullName evidence="1">Uncharacterized protein</fullName>
    </submittedName>
</protein>
<dbReference type="EMBL" id="JADNYJ010000007">
    <property type="protein sequence ID" value="KAF8910201.1"/>
    <property type="molecule type" value="Genomic_DNA"/>
</dbReference>
<comment type="caution">
    <text evidence="1">The sequence shown here is derived from an EMBL/GenBank/DDBJ whole genome shotgun (WGS) entry which is preliminary data.</text>
</comment>
<accession>A0A9P5NV48</accession>
<evidence type="ECO:0000313" key="1">
    <source>
        <dbReference type="EMBL" id="KAF8910201.1"/>
    </source>
</evidence>
<organism evidence="1 2">
    <name type="scientific">Gymnopilus junonius</name>
    <name type="common">Spectacular rustgill mushroom</name>
    <name type="synonym">Gymnopilus spectabilis subsp. junonius</name>
    <dbReference type="NCBI Taxonomy" id="109634"/>
    <lineage>
        <taxon>Eukaryota</taxon>
        <taxon>Fungi</taxon>
        <taxon>Dikarya</taxon>
        <taxon>Basidiomycota</taxon>
        <taxon>Agaricomycotina</taxon>
        <taxon>Agaricomycetes</taxon>
        <taxon>Agaricomycetidae</taxon>
        <taxon>Agaricales</taxon>
        <taxon>Agaricineae</taxon>
        <taxon>Hymenogastraceae</taxon>
        <taxon>Gymnopilus</taxon>
    </lineage>
</organism>
<proteinExistence type="predicted"/>
<feature type="non-terminal residue" evidence="1">
    <location>
        <position position="225"/>
    </location>
</feature>
<gene>
    <name evidence="1" type="ORF">CPB84DRAFT_1764890</name>
</gene>
<sequence>MSAERMNLFGNHAPPQLREFYSPSPRLLYNPNAPWFGQFRRLMLYGPLSLQNLFVAPANTPLLEFLAIKGHTFSSQDSDHTPFPSTSGKISLPHLVIICLQHKFMPCLLILVAIIPSSSCDLHLSIAEDDFSPEDIDAFRNALIQYTQLYTVGTVTQLTLQVTIDSFDLFVQETSGFRLMIDVCTIWERWIDLCSSLIHMLTTFELSAVNEFSSFYTMVSMEIDL</sequence>
<evidence type="ECO:0000313" key="2">
    <source>
        <dbReference type="Proteomes" id="UP000724874"/>
    </source>
</evidence>
<name>A0A9P5NV48_GYMJU</name>
<keyword evidence="2" id="KW-1185">Reference proteome</keyword>
<reference evidence="1" key="1">
    <citation type="submission" date="2020-11" db="EMBL/GenBank/DDBJ databases">
        <authorList>
            <consortium name="DOE Joint Genome Institute"/>
            <person name="Ahrendt S."/>
            <person name="Riley R."/>
            <person name="Andreopoulos W."/>
            <person name="LaButti K."/>
            <person name="Pangilinan J."/>
            <person name="Ruiz-duenas F.J."/>
            <person name="Barrasa J.M."/>
            <person name="Sanchez-Garcia M."/>
            <person name="Camarero S."/>
            <person name="Miyauchi S."/>
            <person name="Serrano A."/>
            <person name="Linde D."/>
            <person name="Babiker R."/>
            <person name="Drula E."/>
            <person name="Ayuso-Fernandez I."/>
            <person name="Pacheco R."/>
            <person name="Padilla G."/>
            <person name="Ferreira P."/>
            <person name="Barriuso J."/>
            <person name="Kellner H."/>
            <person name="Castanera R."/>
            <person name="Alfaro M."/>
            <person name="Ramirez L."/>
            <person name="Pisabarro A.G."/>
            <person name="Kuo A."/>
            <person name="Tritt A."/>
            <person name="Lipzen A."/>
            <person name="He G."/>
            <person name="Yan M."/>
            <person name="Ng V."/>
            <person name="Cullen D."/>
            <person name="Martin F."/>
            <person name="Rosso M.-N."/>
            <person name="Henrissat B."/>
            <person name="Hibbett D."/>
            <person name="Martinez A.T."/>
            <person name="Grigoriev I.V."/>
        </authorList>
    </citation>
    <scope>NUCLEOTIDE SEQUENCE</scope>
    <source>
        <strain evidence="1">AH 44721</strain>
    </source>
</reference>